<protein>
    <submittedName>
        <fullName evidence="3">Alpha/beta hydrolase</fullName>
    </submittedName>
</protein>
<dbReference type="GO" id="GO:0016020">
    <property type="term" value="C:membrane"/>
    <property type="evidence" value="ECO:0007669"/>
    <property type="project" value="TreeGrafter"/>
</dbReference>
<name>A0A7L7Z3X5_9MICO</name>
<dbReference type="InterPro" id="IPR029058">
    <property type="entry name" value="AB_hydrolase_fold"/>
</dbReference>
<proteinExistence type="predicted"/>
<feature type="domain" description="AB hydrolase-1" evidence="2">
    <location>
        <begin position="52"/>
        <end position="301"/>
    </location>
</feature>
<dbReference type="InterPro" id="IPR050266">
    <property type="entry name" value="AB_hydrolase_sf"/>
</dbReference>
<dbReference type="AlphaFoldDB" id="A0A7L7Z3X5"/>
<dbReference type="PANTHER" id="PTHR43798">
    <property type="entry name" value="MONOACYLGLYCEROL LIPASE"/>
    <property type="match status" value="1"/>
</dbReference>
<dbReference type="PANTHER" id="PTHR43798:SF33">
    <property type="entry name" value="HYDROLASE, PUTATIVE (AFU_ORTHOLOGUE AFUA_2G14860)-RELATED"/>
    <property type="match status" value="1"/>
</dbReference>
<dbReference type="InterPro" id="IPR000073">
    <property type="entry name" value="AB_hydrolase_1"/>
</dbReference>
<sequence>MSTDAHAHAPRTLSDHRPEDAEDLTIEVPAARLSAVRVPARTGDPATAPVALLVPGFTGSKEDFLPVMGPLADRGFTAVAFSQRGQWGSTGPGQAEPPVDASGYELETLGQDVHHVIDALAGRGGSGGRHVATDAAPAAPLGPVHLLGHSFGGVVGLQALLSDPGRFASYTHWNSGPRSRADRSEQIAAVRASGSAGLWPLWFLPEQLDGDDPEVEWFRTRLFGTASAQLLGALEIMQAQTDRVDDLRATGIPVLVSHGDADDAWPQDWQRDMAERAGARYEVVADAGHSAQVDQPQASADILAGFWRSAAPAA</sequence>
<dbReference type="Pfam" id="PF12697">
    <property type="entry name" value="Abhydrolase_6"/>
    <property type="match status" value="1"/>
</dbReference>
<feature type="region of interest" description="Disordered" evidence="1">
    <location>
        <begin position="1"/>
        <end position="21"/>
    </location>
</feature>
<dbReference type="GO" id="GO:0016787">
    <property type="term" value="F:hydrolase activity"/>
    <property type="evidence" value="ECO:0007669"/>
    <property type="project" value="UniProtKB-KW"/>
</dbReference>
<dbReference type="EMBL" id="CP061274">
    <property type="protein sequence ID" value="QOD44361.1"/>
    <property type="molecule type" value="Genomic_DNA"/>
</dbReference>
<dbReference type="Proteomes" id="UP000516660">
    <property type="component" value="Chromosome"/>
</dbReference>
<accession>A0A7L7Z3X5</accession>
<keyword evidence="4" id="KW-1185">Reference proteome</keyword>
<gene>
    <name evidence="3" type="ORF">H9X71_03135</name>
</gene>
<evidence type="ECO:0000256" key="1">
    <source>
        <dbReference type="SAM" id="MobiDB-lite"/>
    </source>
</evidence>
<dbReference type="KEGG" id="czh:H9X71_03135"/>
<dbReference type="Gene3D" id="3.40.50.1820">
    <property type="entry name" value="alpha/beta hydrolase"/>
    <property type="match status" value="1"/>
</dbReference>
<reference evidence="3 4" key="1">
    <citation type="submission" date="2020-08" db="EMBL/GenBank/DDBJ databases">
        <title>Description of Clavibacter zhangzhiyonge sp. nov., a phytopathogenic actinobacterium isolated from barley seeds, causing leaf brown spot and decline.</title>
        <authorList>
            <person name="Tian Q."/>
            <person name="Chuan J."/>
            <person name="Zhao W."/>
            <person name="Li X."/>
        </authorList>
    </citation>
    <scope>NUCLEOTIDE SEQUENCE [LARGE SCALE GENOMIC DNA]</scope>
    <source>
        <strain evidence="3 4">DM1</strain>
    </source>
</reference>
<keyword evidence="3" id="KW-0378">Hydrolase</keyword>
<organism evidence="3 4">
    <name type="scientific">Clavibacter zhangzhiyongii</name>
    <dbReference type="NCBI Taxonomy" id="2768071"/>
    <lineage>
        <taxon>Bacteria</taxon>
        <taxon>Bacillati</taxon>
        <taxon>Actinomycetota</taxon>
        <taxon>Actinomycetes</taxon>
        <taxon>Micrococcales</taxon>
        <taxon>Microbacteriaceae</taxon>
        <taxon>Clavibacter</taxon>
    </lineage>
</organism>
<dbReference type="RefSeq" id="WP_191148285.1">
    <property type="nucleotide sequence ID" value="NZ_CP061274.1"/>
</dbReference>
<evidence type="ECO:0000313" key="4">
    <source>
        <dbReference type="Proteomes" id="UP000516660"/>
    </source>
</evidence>
<dbReference type="SUPFAM" id="SSF53474">
    <property type="entry name" value="alpha/beta-Hydrolases"/>
    <property type="match status" value="1"/>
</dbReference>
<evidence type="ECO:0000259" key="2">
    <source>
        <dbReference type="Pfam" id="PF12697"/>
    </source>
</evidence>
<evidence type="ECO:0000313" key="3">
    <source>
        <dbReference type="EMBL" id="QOD44361.1"/>
    </source>
</evidence>